<feature type="transmembrane region" description="Helical" evidence="6">
    <location>
        <begin position="202"/>
        <end position="227"/>
    </location>
</feature>
<comment type="caution">
    <text evidence="7">The sequence shown here is derived from an EMBL/GenBank/DDBJ whole genome shotgun (WGS) entry which is preliminary data.</text>
</comment>
<keyword evidence="5 6" id="KW-0472">Membrane</keyword>
<evidence type="ECO:0000313" key="8">
    <source>
        <dbReference type="Proteomes" id="UP001219568"/>
    </source>
</evidence>
<dbReference type="Proteomes" id="UP001219568">
    <property type="component" value="Unassembled WGS sequence"/>
</dbReference>
<dbReference type="EMBL" id="JAQJZL010000010">
    <property type="protein sequence ID" value="KAJ6035175.1"/>
    <property type="molecule type" value="Genomic_DNA"/>
</dbReference>
<feature type="transmembrane region" description="Helical" evidence="6">
    <location>
        <begin position="68"/>
        <end position="89"/>
    </location>
</feature>
<keyword evidence="2" id="KW-0813">Transport</keyword>
<gene>
    <name evidence="7" type="ORF">N7460_009350</name>
</gene>
<dbReference type="InterPro" id="IPR036259">
    <property type="entry name" value="MFS_trans_sf"/>
</dbReference>
<keyword evidence="8" id="KW-1185">Reference proteome</keyword>
<organism evidence="7 8">
    <name type="scientific">Penicillium canescens</name>
    <dbReference type="NCBI Taxonomy" id="5083"/>
    <lineage>
        <taxon>Eukaryota</taxon>
        <taxon>Fungi</taxon>
        <taxon>Dikarya</taxon>
        <taxon>Ascomycota</taxon>
        <taxon>Pezizomycotina</taxon>
        <taxon>Eurotiomycetes</taxon>
        <taxon>Eurotiomycetidae</taxon>
        <taxon>Eurotiales</taxon>
        <taxon>Aspergillaceae</taxon>
        <taxon>Penicillium</taxon>
    </lineage>
</organism>
<dbReference type="PANTHER" id="PTHR43791:SF49">
    <property type="entry name" value="TRANSPORTER, PUTATIVE (AFU_ORTHOLOGUE AFUA_4G04250)-RELATED"/>
    <property type="match status" value="1"/>
</dbReference>
<evidence type="ECO:0000256" key="4">
    <source>
        <dbReference type="ARBA" id="ARBA00022989"/>
    </source>
</evidence>
<evidence type="ECO:0000256" key="3">
    <source>
        <dbReference type="ARBA" id="ARBA00022692"/>
    </source>
</evidence>
<proteinExistence type="predicted"/>
<feature type="transmembrane region" description="Helical" evidence="6">
    <location>
        <begin position="330"/>
        <end position="351"/>
    </location>
</feature>
<feature type="transmembrane region" description="Helical" evidence="6">
    <location>
        <begin position="298"/>
        <end position="318"/>
    </location>
</feature>
<comment type="subcellular location">
    <subcellularLocation>
        <location evidence="1">Membrane</location>
        <topology evidence="1">Multi-pass membrane protein</topology>
    </subcellularLocation>
</comment>
<keyword evidence="3 6" id="KW-0812">Transmembrane</keyword>
<protein>
    <submittedName>
        <fullName evidence="7">Uncharacterized protein</fullName>
    </submittedName>
</protein>
<evidence type="ECO:0000256" key="5">
    <source>
        <dbReference type="ARBA" id="ARBA00023136"/>
    </source>
</evidence>
<accession>A0AAD6I8E8</accession>
<dbReference type="PANTHER" id="PTHR43791">
    <property type="entry name" value="PERMEASE-RELATED"/>
    <property type="match status" value="1"/>
</dbReference>
<evidence type="ECO:0000256" key="2">
    <source>
        <dbReference type="ARBA" id="ARBA00022448"/>
    </source>
</evidence>
<dbReference type="GO" id="GO:0016020">
    <property type="term" value="C:membrane"/>
    <property type="evidence" value="ECO:0007669"/>
    <property type="project" value="UniProtKB-SubCell"/>
</dbReference>
<feature type="transmembrane region" description="Helical" evidence="6">
    <location>
        <begin position="265"/>
        <end position="286"/>
    </location>
</feature>
<evidence type="ECO:0000256" key="1">
    <source>
        <dbReference type="ARBA" id="ARBA00004141"/>
    </source>
</evidence>
<keyword evidence="4 6" id="KW-1133">Transmembrane helix</keyword>
<name>A0AAD6I8E8_PENCN</name>
<sequence length="367" mass="40604">MLFLVAYSLFEAPSNLAMKALFPPILITGVVIYQHLIRCLGFLVICFGSLCAGIGSSKNVPTIIPLQFLLGAAEAGVYPGIIFFLSFWYGHENGPSESPSFFVASLWQAPLGSRGKAMVVHHRGLTMYNFGCRRFRVTQRRQSGSLLKKSLFCKPHLVRISLEGKAFSPISMQRLSWKCSDDSLNWNDAKCTLKEARRWMHYFTYLCVGIGVSSLSLSALTLVHGIGHTGLDAHSSLPFLLVHVHMWTNMDVVACVPSPGLHLRYAMLVLCICSVFGELPAIYAWVSDNVHSATAASLASGLNIAFTGPGQIIGVWIYQVQQPSRYQTVHSVNAASQFLAMAFALGLWCYYRRRNAKHAPGEQKWIP</sequence>
<feature type="transmembrane region" description="Helical" evidence="6">
    <location>
        <begin position="35"/>
        <end position="56"/>
    </location>
</feature>
<evidence type="ECO:0000256" key="6">
    <source>
        <dbReference type="SAM" id="Phobius"/>
    </source>
</evidence>
<dbReference type="GO" id="GO:0022857">
    <property type="term" value="F:transmembrane transporter activity"/>
    <property type="evidence" value="ECO:0007669"/>
    <property type="project" value="TreeGrafter"/>
</dbReference>
<reference evidence="7" key="2">
    <citation type="submission" date="2023-01" db="EMBL/GenBank/DDBJ databases">
        <authorList>
            <person name="Petersen C."/>
        </authorList>
    </citation>
    <scope>NUCLEOTIDE SEQUENCE</scope>
    <source>
        <strain evidence="7">IBT 15450</strain>
    </source>
</reference>
<evidence type="ECO:0000313" key="7">
    <source>
        <dbReference type="EMBL" id="KAJ6035175.1"/>
    </source>
</evidence>
<reference evidence="7" key="1">
    <citation type="journal article" date="2023" name="IMA Fungus">
        <title>Comparative genomic study of the Penicillium genus elucidates a diverse pangenome and 15 lateral gene transfer events.</title>
        <authorList>
            <person name="Petersen C."/>
            <person name="Sorensen T."/>
            <person name="Nielsen M.R."/>
            <person name="Sondergaard T.E."/>
            <person name="Sorensen J.L."/>
            <person name="Fitzpatrick D.A."/>
            <person name="Frisvad J.C."/>
            <person name="Nielsen K.L."/>
        </authorList>
    </citation>
    <scope>NUCLEOTIDE SEQUENCE</scope>
    <source>
        <strain evidence="7">IBT 15450</strain>
    </source>
</reference>
<dbReference type="AlphaFoldDB" id="A0AAD6I8E8"/>
<dbReference type="SUPFAM" id="SSF103473">
    <property type="entry name" value="MFS general substrate transporter"/>
    <property type="match status" value="2"/>
</dbReference>